<evidence type="ECO:0000256" key="4">
    <source>
        <dbReference type="ARBA" id="ARBA00022840"/>
    </source>
</evidence>
<dbReference type="NCBIfam" id="TIGR00414">
    <property type="entry name" value="serS"/>
    <property type="match status" value="1"/>
</dbReference>
<dbReference type="HAMAP" id="MF_00176">
    <property type="entry name" value="Ser_tRNA_synth_type1"/>
    <property type="match status" value="1"/>
</dbReference>
<sequence length="431" mass="48560">MIDLDLVREHPEQVEANLARRRRPEYLTQFAAVRSLDTDWRASVRIADDLRRRRNELSRQIAEARTHGGATEALAAEAKALPERMREVEAREAELRDARDRALRRLPNLLDESVPYGRDDSENVVVATWGEPGPIRPDLLAHAELLERLGMADFDRAHRVSGAGFYYLFGDFVLLDLALQRFALDLLVARGFTPVAPPYLLRRAPYEGVTDLADFENVMYRVQDEDLYLIATSEHPLAALHVGELLDEDDLPLRLAGVSPCFRKEIGGHGVDQKGIFRTHQFQKVEQFAYARPEESPALLEELRANAEEVFRQLGVPYRVVNVCTGDLGTVAAQKYDIEAWFPRQRAYREVVSCSNCTDYQARRLGIRLGKAGKPGKRVPHTLNSTAVATSRGLAVILEQYQLPDGTVEVPTVLRPYLGGKDVLRPIGRPH</sequence>
<dbReference type="SUPFAM" id="SSF46589">
    <property type="entry name" value="tRNA-binding arm"/>
    <property type="match status" value="1"/>
</dbReference>
<keyword evidence="2 10" id="KW-0436">Ligase</keyword>
<reference evidence="10" key="1">
    <citation type="submission" date="2013-08" db="EMBL/GenBank/DDBJ databases">
        <authorList>
            <person name="Mendez C."/>
            <person name="Richter M."/>
            <person name="Ferrer M."/>
            <person name="Sanchez J."/>
        </authorList>
    </citation>
    <scope>NUCLEOTIDE SEQUENCE</scope>
</reference>
<dbReference type="Pfam" id="PF00587">
    <property type="entry name" value="tRNA-synt_2b"/>
    <property type="match status" value="1"/>
</dbReference>
<evidence type="ECO:0000256" key="1">
    <source>
        <dbReference type="ARBA" id="ARBA00012840"/>
    </source>
</evidence>
<dbReference type="PANTHER" id="PTHR11778">
    <property type="entry name" value="SERYL-TRNA SYNTHETASE"/>
    <property type="match status" value="1"/>
</dbReference>
<comment type="caution">
    <text evidence="10">The sequence shown here is derived from an EMBL/GenBank/DDBJ whole genome shotgun (WGS) entry which is preliminary data.</text>
</comment>
<dbReference type="InterPro" id="IPR033729">
    <property type="entry name" value="SerRS_core"/>
</dbReference>
<keyword evidence="5" id="KW-0648">Protein biosynthesis</keyword>
<dbReference type="PROSITE" id="PS50862">
    <property type="entry name" value="AA_TRNA_LIGASE_II"/>
    <property type="match status" value="1"/>
</dbReference>
<dbReference type="InterPro" id="IPR006195">
    <property type="entry name" value="aa-tRNA-synth_II"/>
</dbReference>
<dbReference type="Gene3D" id="3.30.930.10">
    <property type="entry name" value="Bira Bifunctional Protein, Domain 2"/>
    <property type="match status" value="1"/>
</dbReference>
<keyword evidence="4" id="KW-0067">ATP-binding</keyword>
<dbReference type="AlphaFoldDB" id="T1BMY4"/>
<evidence type="ECO:0000256" key="2">
    <source>
        <dbReference type="ARBA" id="ARBA00022598"/>
    </source>
</evidence>
<organism evidence="10">
    <name type="scientific">mine drainage metagenome</name>
    <dbReference type="NCBI Taxonomy" id="410659"/>
    <lineage>
        <taxon>unclassified sequences</taxon>
        <taxon>metagenomes</taxon>
        <taxon>ecological metagenomes</taxon>
    </lineage>
</organism>
<dbReference type="InterPro" id="IPR045864">
    <property type="entry name" value="aa-tRNA-synth_II/BPL/LPL"/>
</dbReference>
<evidence type="ECO:0000256" key="8">
    <source>
        <dbReference type="SAM" id="Coils"/>
    </source>
</evidence>
<evidence type="ECO:0000313" key="10">
    <source>
        <dbReference type="EMBL" id="EQD54664.1"/>
    </source>
</evidence>
<evidence type="ECO:0000256" key="6">
    <source>
        <dbReference type="ARBA" id="ARBA00023146"/>
    </source>
</evidence>
<dbReference type="Gene3D" id="1.10.287.40">
    <property type="entry name" value="Serine-tRNA synthetase, tRNA binding domain"/>
    <property type="match status" value="1"/>
</dbReference>
<keyword evidence="8" id="KW-0175">Coiled coil</keyword>
<proteinExistence type="inferred from homology"/>
<dbReference type="PRINTS" id="PR00981">
    <property type="entry name" value="TRNASYNTHSER"/>
</dbReference>
<dbReference type="CDD" id="cd00770">
    <property type="entry name" value="SerRS_core"/>
    <property type="match status" value="1"/>
</dbReference>
<dbReference type="InterPro" id="IPR042103">
    <property type="entry name" value="SerRS_1_N_sf"/>
</dbReference>
<reference evidence="10" key="2">
    <citation type="journal article" date="2014" name="ISME J.">
        <title>Microbial stratification in low pH oxic and suboxic macroscopic growths along an acid mine drainage.</title>
        <authorList>
            <person name="Mendez-Garcia C."/>
            <person name="Mesa V."/>
            <person name="Sprenger R.R."/>
            <person name="Richter M."/>
            <person name="Diez M.S."/>
            <person name="Solano J."/>
            <person name="Bargiela R."/>
            <person name="Golyshina O.V."/>
            <person name="Manteca A."/>
            <person name="Ramos J.L."/>
            <person name="Gallego J.R."/>
            <person name="Llorente I."/>
            <person name="Martins Dos Santos V.A."/>
            <person name="Jensen O.N."/>
            <person name="Pelaez A.I."/>
            <person name="Sanchez J."/>
            <person name="Ferrer M."/>
        </authorList>
    </citation>
    <scope>NUCLEOTIDE SEQUENCE</scope>
</reference>
<name>T1BMY4_9ZZZZ</name>
<dbReference type="GO" id="GO:0004828">
    <property type="term" value="F:serine-tRNA ligase activity"/>
    <property type="evidence" value="ECO:0007669"/>
    <property type="project" value="UniProtKB-EC"/>
</dbReference>
<gene>
    <name evidence="10" type="ORF">B1B_09576</name>
</gene>
<dbReference type="GO" id="GO:0005524">
    <property type="term" value="F:ATP binding"/>
    <property type="evidence" value="ECO:0007669"/>
    <property type="project" value="UniProtKB-KW"/>
</dbReference>
<dbReference type="Pfam" id="PF02403">
    <property type="entry name" value="Seryl_tRNA_N"/>
    <property type="match status" value="1"/>
</dbReference>
<dbReference type="InterPro" id="IPR002317">
    <property type="entry name" value="Ser-tRNA-ligase_type_1"/>
</dbReference>
<dbReference type="InterPro" id="IPR010978">
    <property type="entry name" value="tRNA-bd_arm"/>
</dbReference>
<dbReference type="EMBL" id="AUZY01006351">
    <property type="protein sequence ID" value="EQD54664.1"/>
    <property type="molecule type" value="Genomic_DNA"/>
</dbReference>
<dbReference type="EC" id="6.1.1.11" evidence="1"/>
<dbReference type="InterPro" id="IPR015866">
    <property type="entry name" value="Ser-tRNA-synth_1_N"/>
</dbReference>
<keyword evidence="3" id="KW-0547">Nucleotide-binding</keyword>
<accession>T1BMY4</accession>
<evidence type="ECO:0000256" key="3">
    <source>
        <dbReference type="ARBA" id="ARBA00022741"/>
    </source>
</evidence>
<dbReference type="InterPro" id="IPR002314">
    <property type="entry name" value="aa-tRNA-synt_IIb"/>
</dbReference>
<dbReference type="SUPFAM" id="SSF55681">
    <property type="entry name" value="Class II aaRS and biotin synthetases"/>
    <property type="match status" value="1"/>
</dbReference>
<evidence type="ECO:0000256" key="5">
    <source>
        <dbReference type="ARBA" id="ARBA00022917"/>
    </source>
</evidence>
<dbReference type="PIRSF" id="PIRSF001529">
    <property type="entry name" value="Ser-tRNA-synth_IIa"/>
    <property type="match status" value="1"/>
</dbReference>
<keyword evidence="6 10" id="KW-0030">Aminoacyl-tRNA synthetase</keyword>
<evidence type="ECO:0000256" key="7">
    <source>
        <dbReference type="ARBA" id="ARBA00031113"/>
    </source>
</evidence>
<dbReference type="GO" id="GO:0006434">
    <property type="term" value="P:seryl-tRNA aminoacylation"/>
    <property type="evidence" value="ECO:0007669"/>
    <property type="project" value="InterPro"/>
</dbReference>
<feature type="domain" description="Aminoacyl-transfer RNA synthetases class-II family profile" evidence="9">
    <location>
        <begin position="138"/>
        <end position="411"/>
    </location>
</feature>
<evidence type="ECO:0000259" key="9">
    <source>
        <dbReference type="PROSITE" id="PS50862"/>
    </source>
</evidence>
<protein>
    <recommendedName>
        <fullName evidence="1">serine--tRNA ligase</fullName>
        <ecNumber evidence="1">6.1.1.11</ecNumber>
    </recommendedName>
    <alternativeName>
        <fullName evidence="7">Seryl-tRNA synthetase</fullName>
    </alternativeName>
</protein>
<feature type="coiled-coil region" evidence="8">
    <location>
        <begin position="47"/>
        <end position="105"/>
    </location>
</feature>